<organism evidence="1 2">
    <name type="scientific">Lacrimispora amygdalina</name>
    <dbReference type="NCBI Taxonomy" id="253257"/>
    <lineage>
        <taxon>Bacteria</taxon>
        <taxon>Bacillati</taxon>
        <taxon>Bacillota</taxon>
        <taxon>Clostridia</taxon>
        <taxon>Lachnospirales</taxon>
        <taxon>Lachnospiraceae</taxon>
        <taxon>Lacrimispora</taxon>
    </lineage>
</organism>
<accession>A0A3E2NF58</accession>
<evidence type="ECO:0000313" key="2">
    <source>
        <dbReference type="Proteomes" id="UP000260680"/>
    </source>
</evidence>
<reference evidence="1 2" key="1">
    <citation type="submission" date="2018-07" db="EMBL/GenBank/DDBJ databases">
        <title>New species, Clostridium PI-S10-A1B.</title>
        <authorList>
            <person name="Krishna G."/>
            <person name="Summeta K."/>
            <person name="Shikha S."/>
            <person name="Prabhu P.B."/>
            <person name="Suresh K."/>
        </authorList>
    </citation>
    <scope>NUCLEOTIDE SEQUENCE [LARGE SCALE GENOMIC DNA]</scope>
    <source>
        <strain evidence="1 2">PI-S10-A1B</strain>
    </source>
</reference>
<sequence length="319" mass="37012">MSTVFLEADYLQCKQLEESKRIFHGTLSTEQGEIPATFQLSTAKRYVDNISQLYRLFCANHIPWVTVNCSYLLKFFDVYLVGIAQDSPLPENMVTKINIAYKEYEKYICLDQIPVWNIEKMLVESDDFPVPAGDKVNFEYRFDLSKVGMEHGYLVDYDSSSIVTTRQEGDFLVAVSSQEKEVQWNVTRIIQRKDTITDHYHYELLSNKQTDSFAGRMALHYGTVIRTKLELMRILNSFEAGACLEFNSLHIAKTPVLGETYDMNPFIMDEIREDGDQKTMILRFKSLGQKDFLIRDTMSFLVSQVQYIYPEYRCVGVLV</sequence>
<name>A0A3E2NF58_9FIRM</name>
<gene>
    <name evidence="1" type="ORF">DS742_07410</name>
</gene>
<dbReference type="OrthoDB" id="1661761at2"/>
<protein>
    <submittedName>
        <fullName evidence="1">Normocyte-binding protein</fullName>
    </submittedName>
</protein>
<proteinExistence type="predicted"/>
<evidence type="ECO:0000313" key="1">
    <source>
        <dbReference type="EMBL" id="RFZ79593.1"/>
    </source>
</evidence>
<comment type="caution">
    <text evidence="1">The sequence shown here is derived from an EMBL/GenBank/DDBJ whole genome shotgun (WGS) entry which is preliminary data.</text>
</comment>
<dbReference type="RefSeq" id="WP_117416357.1">
    <property type="nucleotide sequence ID" value="NZ_QOHO01000021.1"/>
</dbReference>
<dbReference type="AlphaFoldDB" id="A0A3E2NF58"/>
<dbReference type="Proteomes" id="UP000260680">
    <property type="component" value="Unassembled WGS sequence"/>
</dbReference>
<dbReference type="EMBL" id="QOHO01000021">
    <property type="protein sequence ID" value="RFZ79593.1"/>
    <property type="molecule type" value="Genomic_DNA"/>
</dbReference>